<gene>
    <name evidence="5" type="ORF">O4J56_13060</name>
</gene>
<evidence type="ECO:0000259" key="4">
    <source>
        <dbReference type="PROSITE" id="PS01124"/>
    </source>
</evidence>
<dbReference type="PANTHER" id="PTHR46796">
    <property type="entry name" value="HTH-TYPE TRANSCRIPTIONAL ACTIVATOR RHAS-RELATED"/>
    <property type="match status" value="1"/>
</dbReference>
<reference evidence="5 6" key="1">
    <citation type="submission" date="2023-01" db="EMBL/GenBank/DDBJ databases">
        <title>Draft genome sequence of Nocardiopsis sp. RSe5-2 isolated from halophytes.</title>
        <authorList>
            <person name="Duangmal K."/>
            <person name="Chantavorakit T."/>
        </authorList>
    </citation>
    <scope>NUCLEOTIDE SEQUENCE [LARGE SCALE GENOMIC DNA]</scope>
    <source>
        <strain evidence="5 6">RSe5-2</strain>
    </source>
</reference>
<evidence type="ECO:0000313" key="5">
    <source>
        <dbReference type="EMBL" id="MDA2811564.1"/>
    </source>
</evidence>
<dbReference type="PANTHER" id="PTHR46796:SF15">
    <property type="entry name" value="BLL1074 PROTEIN"/>
    <property type="match status" value="1"/>
</dbReference>
<keyword evidence="1" id="KW-0805">Transcription regulation</keyword>
<dbReference type="InterPro" id="IPR018060">
    <property type="entry name" value="HTH_AraC"/>
</dbReference>
<name>A0ABT4U501_9ACTN</name>
<comment type="caution">
    <text evidence="5">The sequence shown here is derived from an EMBL/GenBank/DDBJ whole genome shotgun (WGS) entry which is preliminary data.</text>
</comment>
<dbReference type="EMBL" id="JAQFWQ010000031">
    <property type="protein sequence ID" value="MDA2811564.1"/>
    <property type="molecule type" value="Genomic_DNA"/>
</dbReference>
<evidence type="ECO:0000313" key="6">
    <source>
        <dbReference type="Proteomes" id="UP001527866"/>
    </source>
</evidence>
<organism evidence="5 6">
    <name type="scientific">Nocardiopsis endophytica</name>
    <dbReference type="NCBI Taxonomy" id="3018445"/>
    <lineage>
        <taxon>Bacteria</taxon>
        <taxon>Bacillati</taxon>
        <taxon>Actinomycetota</taxon>
        <taxon>Actinomycetes</taxon>
        <taxon>Streptosporangiales</taxon>
        <taxon>Nocardiopsidaceae</taxon>
        <taxon>Nocardiopsis</taxon>
    </lineage>
</organism>
<dbReference type="Proteomes" id="UP001527866">
    <property type="component" value="Unassembled WGS sequence"/>
</dbReference>
<accession>A0ABT4U501</accession>
<proteinExistence type="predicted"/>
<dbReference type="Gene3D" id="1.10.10.60">
    <property type="entry name" value="Homeodomain-like"/>
    <property type="match status" value="1"/>
</dbReference>
<evidence type="ECO:0000256" key="1">
    <source>
        <dbReference type="ARBA" id="ARBA00023015"/>
    </source>
</evidence>
<keyword evidence="3" id="KW-0804">Transcription</keyword>
<dbReference type="PROSITE" id="PS01124">
    <property type="entry name" value="HTH_ARAC_FAMILY_2"/>
    <property type="match status" value="1"/>
</dbReference>
<evidence type="ECO:0000256" key="3">
    <source>
        <dbReference type="ARBA" id="ARBA00023163"/>
    </source>
</evidence>
<dbReference type="SMART" id="SM00342">
    <property type="entry name" value="HTH_ARAC"/>
    <property type="match status" value="1"/>
</dbReference>
<keyword evidence="2" id="KW-0238">DNA-binding</keyword>
<evidence type="ECO:0000256" key="2">
    <source>
        <dbReference type="ARBA" id="ARBA00023125"/>
    </source>
</evidence>
<dbReference type="RefSeq" id="WP_270686016.1">
    <property type="nucleotide sequence ID" value="NZ_JAQFWQ010000031.1"/>
</dbReference>
<feature type="domain" description="HTH araC/xylS-type" evidence="4">
    <location>
        <begin position="168"/>
        <end position="268"/>
    </location>
</feature>
<protein>
    <submittedName>
        <fullName evidence="5">Helix-turn-helix domain-containing protein</fullName>
    </submittedName>
</protein>
<dbReference type="InterPro" id="IPR050204">
    <property type="entry name" value="AraC_XylS_family_regulators"/>
</dbReference>
<keyword evidence="6" id="KW-1185">Reference proteome</keyword>
<sequence>MESVESAAGARTAPAHWRVARPGRPVRQAGLDMAGFTVPGAEAVRMVPHPAVALFLEFGSDRPSVEVGGRRYRGSVAAGPGAGSGGGVMAWGRHVECLQVRLSPALARAVLGVPPGGLEGAVALLDDLWGAEAGRIRERLAAAPSWRGRFALAEEFVARRCAAARPAEPEVAWAWSRIAAARGRVRVEALAAEVGWSRKRLWSRFRSQIGLPPKRAAALVRFDRSAHRLAEGGPPAQVAAECGYFDQSHLHREVAAFAGEPPSALAGEPWLRVDGRAWPGAAHGGRPRGFQAPRTW</sequence>
<dbReference type="Pfam" id="PF12833">
    <property type="entry name" value="HTH_18"/>
    <property type="match status" value="1"/>
</dbReference>